<gene>
    <name evidence="2" type="ORF">B296_00055636</name>
</gene>
<dbReference type="AlphaFoldDB" id="A0A426XYT8"/>
<protein>
    <submittedName>
        <fullName evidence="2">Uncharacterized protein</fullName>
    </submittedName>
</protein>
<comment type="caution">
    <text evidence="2">The sequence shown here is derived from an EMBL/GenBank/DDBJ whole genome shotgun (WGS) entry which is preliminary data.</text>
</comment>
<keyword evidence="1" id="KW-1133">Transmembrane helix</keyword>
<reference evidence="2 3" key="1">
    <citation type="journal article" date="2014" name="Agronomy (Basel)">
        <title>A Draft Genome Sequence for Ensete ventricosum, the Drought-Tolerant Tree Against Hunger.</title>
        <authorList>
            <person name="Harrison J."/>
            <person name="Moore K.A."/>
            <person name="Paszkiewicz K."/>
            <person name="Jones T."/>
            <person name="Grant M."/>
            <person name="Ambacheew D."/>
            <person name="Muzemil S."/>
            <person name="Studholme D.J."/>
        </authorList>
    </citation>
    <scope>NUCLEOTIDE SEQUENCE [LARGE SCALE GENOMIC DNA]</scope>
</reference>
<name>A0A426XYT8_ENSVE</name>
<dbReference type="Proteomes" id="UP000287651">
    <property type="component" value="Unassembled WGS sequence"/>
</dbReference>
<evidence type="ECO:0000313" key="2">
    <source>
        <dbReference type="EMBL" id="RRT44636.1"/>
    </source>
</evidence>
<feature type="transmembrane region" description="Helical" evidence="1">
    <location>
        <begin position="62"/>
        <end position="82"/>
    </location>
</feature>
<sequence length="98" mass="10960">MQSGHVQETEEGLWSLRDETFIESDAPSSSLLLNAVATCAFVAWWGWGASSTSRPTSRRHRPFYFALLCLPACSFAVCLCAWGREKKKKKRGSSRLTC</sequence>
<evidence type="ECO:0000256" key="1">
    <source>
        <dbReference type="SAM" id="Phobius"/>
    </source>
</evidence>
<feature type="transmembrane region" description="Helical" evidence="1">
    <location>
        <begin position="31"/>
        <end position="50"/>
    </location>
</feature>
<dbReference type="EMBL" id="AMZH03016347">
    <property type="protein sequence ID" value="RRT44636.1"/>
    <property type="molecule type" value="Genomic_DNA"/>
</dbReference>
<keyword evidence="1" id="KW-0472">Membrane</keyword>
<proteinExistence type="predicted"/>
<evidence type="ECO:0000313" key="3">
    <source>
        <dbReference type="Proteomes" id="UP000287651"/>
    </source>
</evidence>
<keyword evidence="1" id="KW-0812">Transmembrane</keyword>
<organism evidence="2 3">
    <name type="scientific">Ensete ventricosum</name>
    <name type="common">Abyssinian banana</name>
    <name type="synonym">Musa ensete</name>
    <dbReference type="NCBI Taxonomy" id="4639"/>
    <lineage>
        <taxon>Eukaryota</taxon>
        <taxon>Viridiplantae</taxon>
        <taxon>Streptophyta</taxon>
        <taxon>Embryophyta</taxon>
        <taxon>Tracheophyta</taxon>
        <taxon>Spermatophyta</taxon>
        <taxon>Magnoliopsida</taxon>
        <taxon>Liliopsida</taxon>
        <taxon>Zingiberales</taxon>
        <taxon>Musaceae</taxon>
        <taxon>Ensete</taxon>
    </lineage>
</organism>
<accession>A0A426XYT8</accession>